<evidence type="ECO:0000313" key="3">
    <source>
        <dbReference type="Proteomes" id="UP000255467"/>
    </source>
</evidence>
<organism evidence="2 3">
    <name type="scientific">Nocardia otitidiscaviarum</name>
    <dbReference type="NCBI Taxonomy" id="1823"/>
    <lineage>
        <taxon>Bacteria</taxon>
        <taxon>Bacillati</taxon>
        <taxon>Actinomycetota</taxon>
        <taxon>Actinomycetes</taxon>
        <taxon>Mycobacteriales</taxon>
        <taxon>Nocardiaceae</taxon>
        <taxon>Nocardia</taxon>
    </lineage>
</organism>
<reference evidence="2 3" key="1">
    <citation type="submission" date="2018-06" db="EMBL/GenBank/DDBJ databases">
        <authorList>
            <consortium name="Pathogen Informatics"/>
            <person name="Doyle S."/>
        </authorList>
    </citation>
    <scope>NUCLEOTIDE SEQUENCE [LARGE SCALE GENOMIC DNA]</scope>
    <source>
        <strain evidence="2 3">NCTC1934</strain>
    </source>
</reference>
<keyword evidence="1" id="KW-1133">Transmembrane helix</keyword>
<keyword evidence="1" id="KW-0472">Membrane</keyword>
<evidence type="ECO:0000313" key="2">
    <source>
        <dbReference type="EMBL" id="SUA75301.1"/>
    </source>
</evidence>
<dbReference type="AlphaFoldDB" id="A0A378YFL4"/>
<protein>
    <submittedName>
        <fullName evidence="2">Uncharacterized protein</fullName>
    </submittedName>
</protein>
<dbReference type="EMBL" id="UGRY01000002">
    <property type="protein sequence ID" value="SUA75301.1"/>
    <property type="molecule type" value="Genomic_DNA"/>
</dbReference>
<proteinExistence type="predicted"/>
<keyword evidence="1" id="KW-0812">Transmembrane</keyword>
<gene>
    <name evidence="2" type="ORF">NCTC1934_02013</name>
</gene>
<name>A0A378YFL4_9NOCA</name>
<evidence type="ECO:0000256" key="1">
    <source>
        <dbReference type="SAM" id="Phobius"/>
    </source>
</evidence>
<accession>A0A378YFL4</accession>
<keyword evidence="3" id="KW-1185">Reference proteome</keyword>
<dbReference type="Proteomes" id="UP000255467">
    <property type="component" value="Unassembled WGS sequence"/>
</dbReference>
<sequence>MAAGRGGAALLDHEGCRVSRAEGRARRADQVRRALSCITIRSPCDLVSWMAWPAAGAWRHHGNKCGKQIGSDMETVVVFILATLIYWFGLLR</sequence>
<feature type="transmembrane region" description="Helical" evidence="1">
    <location>
        <begin position="69"/>
        <end position="89"/>
    </location>
</feature>